<accession>A0A5D2Z526</accession>
<dbReference type="EMBL" id="CM017640">
    <property type="protein sequence ID" value="TYJ33808.1"/>
    <property type="molecule type" value="Genomic_DNA"/>
</dbReference>
<evidence type="ECO:0000256" key="1">
    <source>
        <dbReference type="SAM" id="Phobius"/>
    </source>
</evidence>
<dbReference type="Proteomes" id="UP000323597">
    <property type="component" value="Chromosome A05"/>
</dbReference>
<feature type="transmembrane region" description="Helical" evidence="1">
    <location>
        <begin position="12"/>
        <end position="32"/>
    </location>
</feature>
<evidence type="ECO:0000313" key="3">
    <source>
        <dbReference type="Proteomes" id="UP000323597"/>
    </source>
</evidence>
<name>A0A5D2Z526_GOSMU</name>
<keyword evidence="3" id="KW-1185">Reference proteome</keyword>
<evidence type="ECO:0000313" key="2">
    <source>
        <dbReference type="EMBL" id="TYJ33808.1"/>
    </source>
</evidence>
<protein>
    <submittedName>
        <fullName evidence="2">Uncharacterized protein</fullName>
    </submittedName>
</protein>
<sequence length="49" mass="5983">MFFFSLKYLYPLIFHPFFLIIYREIILPFFLFSSRWHHPTSPTSNITGV</sequence>
<organism evidence="2 3">
    <name type="scientific">Gossypium mustelinum</name>
    <name type="common">Cotton</name>
    <name type="synonym">Gossypium caicoense</name>
    <dbReference type="NCBI Taxonomy" id="34275"/>
    <lineage>
        <taxon>Eukaryota</taxon>
        <taxon>Viridiplantae</taxon>
        <taxon>Streptophyta</taxon>
        <taxon>Embryophyta</taxon>
        <taxon>Tracheophyta</taxon>
        <taxon>Spermatophyta</taxon>
        <taxon>Magnoliopsida</taxon>
        <taxon>eudicotyledons</taxon>
        <taxon>Gunneridae</taxon>
        <taxon>Pentapetalae</taxon>
        <taxon>rosids</taxon>
        <taxon>malvids</taxon>
        <taxon>Malvales</taxon>
        <taxon>Malvaceae</taxon>
        <taxon>Malvoideae</taxon>
        <taxon>Gossypium</taxon>
    </lineage>
</organism>
<proteinExistence type="predicted"/>
<dbReference type="AlphaFoldDB" id="A0A5D2Z526"/>
<reference evidence="2 3" key="1">
    <citation type="submission" date="2019-07" db="EMBL/GenBank/DDBJ databases">
        <title>WGS assembly of Gossypium mustelinum.</title>
        <authorList>
            <person name="Chen Z.J."/>
            <person name="Sreedasyam A."/>
            <person name="Ando A."/>
            <person name="Song Q."/>
            <person name="De L."/>
            <person name="Hulse-Kemp A."/>
            <person name="Ding M."/>
            <person name="Ye W."/>
            <person name="Kirkbride R."/>
            <person name="Jenkins J."/>
            <person name="Plott C."/>
            <person name="Lovell J."/>
            <person name="Lin Y.-M."/>
            <person name="Vaughn R."/>
            <person name="Liu B."/>
            <person name="Li W."/>
            <person name="Simpson S."/>
            <person name="Scheffler B."/>
            <person name="Saski C."/>
            <person name="Grover C."/>
            <person name="Hu G."/>
            <person name="Conover J."/>
            <person name="Carlson J."/>
            <person name="Shu S."/>
            <person name="Boston L."/>
            <person name="Williams M."/>
            <person name="Peterson D."/>
            <person name="Mcgee K."/>
            <person name="Jones D."/>
            <person name="Wendel J."/>
            <person name="Stelly D."/>
            <person name="Grimwood J."/>
            <person name="Schmutz J."/>
        </authorList>
    </citation>
    <scope>NUCLEOTIDE SEQUENCE [LARGE SCALE GENOMIC DNA]</scope>
    <source>
        <strain evidence="2">1408120.09</strain>
    </source>
</reference>
<gene>
    <name evidence="2" type="ORF">E1A91_A05G127500v1</name>
</gene>
<keyword evidence="1" id="KW-0812">Transmembrane</keyword>
<keyword evidence="1" id="KW-1133">Transmembrane helix</keyword>
<keyword evidence="1" id="KW-0472">Membrane</keyword>